<protein>
    <recommendedName>
        <fullName evidence="4">TANFOR domain-containing protein</fullName>
    </recommendedName>
</protein>
<evidence type="ECO:0000256" key="1">
    <source>
        <dbReference type="SAM" id="MobiDB-lite"/>
    </source>
</evidence>
<evidence type="ECO:0000313" key="3">
    <source>
        <dbReference type="Proteomes" id="UP000464577"/>
    </source>
</evidence>
<sequence>MRLLKPGKCLYLVLGLLMGFTQIIRAQTQVQVTINVMPPYSSYLQDYAGAGQQLQVLIRNLTLTALDVRLQGRVEGDNGVLIQTLPNFRPVRPLKLAPGETRILSRADLEGSFDLNQISVEGLSKELLYQGKPLPEGNYQVCVQAFDNRTSQPLSSGFPLGCSPPFSIRTIEPPILISPLCDTDITPTTPQATVFTWAPPAGILPTQVSYILRIIELPLDNVDPNVFIDAVALPPSGIEVRNLTTSTFLYGPQHLPLKMGKRYAWRVQAVDRFGKLNLLNDGKSPVCAFRYGQPIIADSLGLPMTDYLVFIKPGESTGKKLPEISVGYGNPLYLNWGLSAKMASQLAMIFPLANLMQQSNTLSSIPGSSLQKPNQTIVIPGQAAPESTVLTSIPGSSLQKPNQEMALPKQNDNEQAYLKALDLTKTNLSYRVRIKALDKSGKPGAVVLDRQVKTAYLSAEQADLPPGIVAQAPYGAEKNYQAEVELVGLTPAQIKQLNLPTGNLTAEPRKFSLVRKNTGNQSDTVYVKGLLVYKYPGETGSGHIMPNTMVTLKRVEASGYENNMGFATTNSAGEFTVGLPRWQVSPTDTIISDKKITVSGSFNNTGSSTVTKTVKDTSFYNAGYRIVPNNIYLMPAELTFSLSPKQVGTFDAGTIPVVAKGYTVRITARQAYKDWPGAPTINLAGKRLVIFRKPNKQVDIYKLPVEGQMDRGTSSAQAKNGSKPASASETAAQTEVEKAGYVFVGTTLLLADGNAYKANLERFLYAYNPLDRYAIYCPDCGQKPDDAETFRFDLPKQPLSATVARTESYTFTVQTTEAPVMTFSGKLTYKYADKGLDGAQVKPLGNTRVRLQVVYAVKGTNAYTTAIPSFPELTSFHEKFSTLLDTKVTSEDGSFTFSAKLPGPLQLGELPPTVSTKTGELGMASTVYIRALRVVVDNPYYTSPSATFGDDAKEQVLPQGSYDFGSITAVVRSYSLVTQIRSDVTGEKGGNQQVNGIKQSLSGVKVYAIRENRKGYFPLSPIMGPPLDEGQGLTDKKAFGESSINYIVVAQGVSNAEGTVIFPRMVMANGKDDTYLIATETSVDGINAYQMNGKPKRILVSEDYGDLYSKTATDSEKKLAESKNKVQTVDGDKCKTVWHVFIKQAGGSTVEYTYDESIPSQAKILDGYRQMAKTDPDVSVSPKTTCDKVKSYWIGSGLGDRDINSKVLLPSNSEFADDYKPFLSDTVKRFLKPANPIINVRVVDKTNPTQGIANADIRLTYIQANGNAYAEWRKTDANGWIAEPFMVNPGTKAILKILADGYIFSGYVDPAKGDPEKENAPIAPVDAKQTIDIGSLMLGQNLYYSRMLMQPNTRYTGYTIDQDALELDPKAKNATVEAYVQIGNGNYNKTTYSDAVHAHRFNNVYGAGGLGDSLKIYPVDISYFNESRAISLLPKPEKSDEGAGMFIVKVGKVPIYQRDHRIIFNLLALHDNKWGPVKGGTVKLFGRDEKGFVFGPGNAQGLVEAKFKNVSIENLFVEVSAPGYVTKTQSVTNVESKSSKTQQVFLEEANLIQGKVVVKTADGKEIPLAGADVFVAGGSNVQTPYSTKSVAGGSFTLAVGKQLSSVTVQATYQNEGGTVGGGSVSLNGADVKVASVVIPAESYIGASSKQLLPQATKESLKLTLTTFEKYKITTIWGFPVKVESLTALSNGAVKVSGEVDLRDNRFGPFAILDPDVRVRFENVIFIPGNNGAGVPASATVSLKTGILDNLGYYSKPTYKSGDVPLYNIRLSGTGNSSSGGNLQIVQSPGKTTGTIMAQAQIIDNSFKFSENLLSYKKGQFSLYDPDKGIQGNVPLVVAFDAGDEPKKRTNFGLCNQKGQPIELELLAFKAISTLEGSRLAGDEIHLNPILSCTVKNANTGNLTDKSSLTINVGDLVLKNNTIDSKSGQTPLTFGLAGKWSVEVRNWVLDYKQGGFYATEGVVKTGKIDVPISLFNLRADFFKLEANNIPNLDLAGIAKVKIGGKAFFGYDEATGNDMKGHWSLVVVPDGKNQAGVVSSNPQANPKLPGLNSDLAFETISLLDNGQDVFSFSAKSQELNYYKGVMTIRPKTIETGADYFAFDAGMSTSIPNAPKDVPMRLTYYKPGGTGPVTLKTIVASDYVIDTKGQVQFVAGQYKAADNSMKTAFYFADGVMAIRGIAKETGKLLLGNPADLPTDNEKAAGVMLVHSTGDAGKTFSTYLTHDRNLDLTKESNVSLLSKKPAHTDYYKPLKINLGNKSFGTVYCDQTVTNGQWNLLTFSGIPANYTMIPATEENRLAFTNYGGITASNQKIKADGLGGKDGIPGISLEYDMANSRFTGTVTLPPGLPLPPTMSVEYGVAQIRIDGNGFYLASAATVRDVPLIVPVTMKAGLLLGYYDSPDIKDAEPVLFGNTHRKSLPCAFHKSFKGVFVNGELPIPLIDNFEFKQSFGVGEVKMGLNAYVDGYSYADYNAGSFKFGSGLGAGVHFYAYGQVLNVAASGSVDVDGSQDFGLTITGNPLKALSEPVTVSVNANMQFSAKFNAKLYVDLGIDSYTTSESLGFCLGLTIPNISYTTGGLGSINIATPKFTCNFNACDETSCQSTAQNQ</sequence>
<accession>A0A6P1VS20</accession>
<evidence type="ECO:0000313" key="2">
    <source>
        <dbReference type="EMBL" id="QHV94156.1"/>
    </source>
</evidence>
<evidence type="ECO:0008006" key="4">
    <source>
        <dbReference type="Google" id="ProtNLM"/>
    </source>
</evidence>
<name>A0A6P1VS20_9BACT</name>
<reference evidence="2 3" key="1">
    <citation type="submission" date="2019-11" db="EMBL/GenBank/DDBJ databases">
        <title>Spirosoma endbachense sp. nov., isolated from a natural salt meadow.</title>
        <authorList>
            <person name="Rojas J."/>
            <person name="Ambika Manirajan B."/>
            <person name="Ratering S."/>
            <person name="Suarez C."/>
            <person name="Geissler-Plaum R."/>
            <person name="Schnell S."/>
        </authorList>
    </citation>
    <scope>NUCLEOTIDE SEQUENCE [LARGE SCALE GENOMIC DNA]</scope>
    <source>
        <strain evidence="2 3">I-24</strain>
    </source>
</reference>
<keyword evidence="3" id="KW-1185">Reference proteome</keyword>
<organism evidence="2 3">
    <name type="scientific">Spirosoma endbachense</name>
    <dbReference type="NCBI Taxonomy" id="2666025"/>
    <lineage>
        <taxon>Bacteria</taxon>
        <taxon>Pseudomonadati</taxon>
        <taxon>Bacteroidota</taxon>
        <taxon>Cytophagia</taxon>
        <taxon>Cytophagales</taxon>
        <taxon>Cytophagaceae</taxon>
        <taxon>Spirosoma</taxon>
    </lineage>
</organism>
<dbReference type="KEGG" id="senf:GJR95_03535"/>
<dbReference type="RefSeq" id="WP_232541067.1">
    <property type="nucleotide sequence ID" value="NZ_CP045997.1"/>
</dbReference>
<feature type="region of interest" description="Disordered" evidence="1">
    <location>
        <begin position="711"/>
        <end position="730"/>
    </location>
</feature>
<proteinExistence type="predicted"/>
<gene>
    <name evidence="2" type="ORF">GJR95_03535</name>
</gene>
<dbReference type="EMBL" id="CP045997">
    <property type="protein sequence ID" value="QHV94156.1"/>
    <property type="molecule type" value="Genomic_DNA"/>
</dbReference>
<dbReference type="Proteomes" id="UP000464577">
    <property type="component" value="Chromosome"/>
</dbReference>